<dbReference type="Pfam" id="PF00069">
    <property type="entry name" value="Pkinase"/>
    <property type="match status" value="1"/>
</dbReference>
<protein>
    <recommendedName>
        <fullName evidence="1">non-specific serine/threonine protein kinase</fullName>
        <ecNumber evidence="1">2.7.11.1</ecNumber>
    </recommendedName>
</protein>
<dbReference type="Proteomes" id="UP000095210">
    <property type="component" value="Chromosome"/>
</dbReference>
<keyword evidence="3" id="KW-0808">Transferase</keyword>
<name>A0AAC9HU93_9PSEU</name>
<evidence type="ECO:0000256" key="8">
    <source>
        <dbReference type="SAM" id="MobiDB-lite"/>
    </source>
</evidence>
<dbReference type="SUPFAM" id="SSF56112">
    <property type="entry name" value="Protein kinase-like (PK-like)"/>
    <property type="match status" value="1"/>
</dbReference>
<dbReference type="PANTHER" id="PTHR43289">
    <property type="entry name" value="MITOGEN-ACTIVATED PROTEIN KINASE KINASE KINASE 20-RELATED"/>
    <property type="match status" value="1"/>
</dbReference>
<evidence type="ECO:0000313" key="10">
    <source>
        <dbReference type="EMBL" id="AOS65583.1"/>
    </source>
</evidence>
<dbReference type="GO" id="GO:0005524">
    <property type="term" value="F:ATP binding"/>
    <property type="evidence" value="ECO:0007669"/>
    <property type="project" value="UniProtKB-UniRule"/>
</dbReference>
<dbReference type="CDD" id="cd14014">
    <property type="entry name" value="STKc_PknB_like"/>
    <property type="match status" value="1"/>
</dbReference>
<evidence type="ECO:0000313" key="11">
    <source>
        <dbReference type="Proteomes" id="UP000095210"/>
    </source>
</evidence>
<evidence type="ECO:0000256" key="7">
    <source>
        <dbReference type="PROSITE-ProRule" id="PRU10141"/>
    </source>
</evidence>
<dbReference type="EMBL" id="CP014859">
    <property type="protein sequence ID" value="AOS65583.1"/>
    <property type="molecule type" value="Genomic_DNA"/>
</dbReference>
<dbReference type="SMART" id="SM00220">
    <property type="entry name" value="S_TKc"/>
    <property type="match status" value="1"/>
</dbReference>
<dbReference type="Gene3D" id="3.30.200.20">
    <property type="entry name" value="Phosphorylase Kinase, domain 1"/>
    <property type="match status" value="1"/>
</dbReference>
<dbReference type="GO" id="GO:0004674">
    <property type="term" value="F:protein serine/threonine kinase activity"/>
    <property type="evidence" value="ECO:0007669"/>
    <property type="project" value="UniProtKB-KW"/>
</dbReference>
<dbReference type="InterPro" id="IPR008271">
    <property type="entry name" value="Ser/Thr_kinase_AS"/>
</dbReference>
<keyword evidence="4 7" id="KW-0547">Nucleotide-binding</keyword>
<evidence type="ECO:0000259" key="9">
    <source>
        <dbReference type="PROSITE" id="PS50011"/>
    </source>
</evidence>
<dbReference type="InterPro" id="IPR017441">
    <property type="entry name" value="Protein_kinase_ATP_BS"/>
</dbReference>
<dbReference type="AlphaFoldDB" id="A0AAC9HU93"/>
<keyword evidence="11" id="KW-1185">Reference proteome</keyword>
<dbReference type="PROSITE" id="PS00108">
    <property type="entry name" value="PROTEIN_KINASE_ST"/>
    <property type="match status" value="1"/>
</dbReference>
<feature type="compositionally biased region" description="Basic and acidic residues" evidence="8">
    <location>
        <begin position="339"/>
        <end position="357"/>
    </location>
</feature>
<dbReference type="InterPro" id="IPR000719">
    <property type="entry name" value="Prot_kinase_dom"/>
</dbReference>
<organism evidence="10 11">
    <name type="scientific">Actinoalloteichus hymeniacidonis</name>
    <dbReference type="NCBI Taxonomy" id="340345"/>
    <lineage>
        <taxon>Bacteria</taxon>
        <taxon>Bacillati</taxon>
        <taxon>Actinomycetota</taxon>
        <taxon>Actinomycetes</taxon>
        <taxon>Pseudonocardiales</taxon>
        <taxon>Pseudonocardiaceae</taxon>
        <taxon>Actinoalloteichus</taxon>
    </lineage>
</organism>
<reference evidence="11" key="1">
    <citation type="submission" date="2016-03" db="EMBL/GenBank/DDBJ databases">
        <title>Complete genome sequence of the type strain Actinoalloteichus hymeniacidonis DSM 45092.</title>
        <authorList>
            <person name="Schaffert L."/>
            <person name="Albersmeier A."/>
            <person name="Winkler A."/>
            <person name="Kalinowski J."/>
            <person name="Zotchev S."/>
            <person name="Ruckert C."/>
        </authorList>
    </citation>
    <scope>NUCLEOTIDE SEQUENCE [LARGE SCALE GENOMIC DNA]</scope>
    <source>
        <strain evidence="11">HPA177(T) (DSM 45092(T))</strain>
    </source>
</reference>
<feature type="compositionally biased region" description="Low complexity" evidence="8">
    <location>
        <begin position="389"/>
        <end position="404"/>
    </location>
</feature>
<evidence type="ECO:0000256" key="3">
    <source>
        <dbReference type="ARBA" id="ARBA00022679"/>
    </source>
</evidence>
<evidence type="ECO:0000256" key="2">
    <source>
        <dbReference type="ARBA" id="ARBA00022527"/>
    </source>
</evidence>
<keyword evidence="2 10" id="KW-0723">Serine/threonine-protein kinase</keyword>
<dbReference type="PROSITE" id="PS00107">
    <property type="entry name" value="PROTEIN_KINASE_ATP"/>
    <property type="match status" value="1"/>
</dbReference>
<evidence type="ECO:0000256" key="4">
    <source>
        <dbReference type="ARBA" id="ARBA00022741"/>
    </source>
</evidence>
<dbReference type="PANTHER" id="PTHR43289:SF6">
    <property type="entry name" value="SERINE_THREONINE-PROTEIN KINASE NEKL-3"/>
    <property type="match status" value="1"/>
</dbReference>
<keyword evidence="6 7" id="KW-0067">ATP-binding</keyword>
<evidence type="ECO:0000256" key="5">
    <source>
        <dbReference type="ARBA" id="ARBA00022777"/>
    </source>
</evidence>
<dbReference type="PROSITE" id="PS50011">
    <property type="entry name" value="PROTEIN_KINASE_DOM"/>
    <property type="match status" value="1"/>
</dbReference>
<gene>
    <name evidence="10" type="ORF">TL08_24025</name>
</gene>
<dbReference type="InterPro" id="IPR011009">
    <property type="entry name" value="Kinase-like_dom_sf"/>
</dbReference>
<accession>A0AAC9HU93</accession>
<feature type="binding site" evidence="7">
    <location>
        <position position="88"/>
    </location>
    <ligand>
        <name>ATP</name>
        <dbReference type="ChEBI" id="CHEBI:30616"/>
    </ligand>
</feature>
<proteinExistence type="predicted"/>
<dbReference type="Gene3D" id="1.10.510.10">
    <property type="entry name" value="Transferase(Phosphotransferase) domain 1"/>
    <property type="match status" value="1"/>
</dbReference>
<dbReference type="KEGG" id="ahm:TL08_24025"/>
<feature type="domain" description="Protein kinase" evidence="9">
    <location>
        <begin position="59"/>
        <end position="318"/>
    </location>
</feature>
<dbReference type="EC" id="2.7.11.1" evidence="1"/>
<sequence length="663" mass="71292">MPRTLAAFMESRVCPATDRSAIRGRVTYNVEVWSRWEKVSVSTRKTPRSDHGRLIAGRYRLHQLIGQGAMGTVWAAYDEFLHRQVAVKEVLLPPGIPQAEADEMRERTMREARANAILSHPNVVTLFDVARQDGEPFVVMELVPSNSLGEVLDRHGPLDQAQAAWVADSVAAALEAAHRAGITHRDVKPRNVLVGRDGQIKLTDFGIARNVAENTLTATGLMLGTPSYIAPEVASGGAVTTSADLWALGATLYAAVEGHAPYSADADPVATVFQVVHGAVPQPTCGGPLAPLISGLMVKDVALRLPLSEVRQRLQPLLPESPASISALLEIDEIAGETTTDRSPDSTDRPGFRERAPWETGRGGHSGRAAQDDTAESETVVIRRLDNTHPAGDAGADAPLAHDPGPLPFGTARPESVPPPPSGVPRTNTGARRRTRGRGSRLATLLLAVPLFLGAAAGGFAIARTVGGEAILPSTTQEHRTDGAEDFSGELQYQQRTGTATDSDPSQGISGRYSLDIPRGWVAFHEQGRAELGPDIRHRYLAEDGSRMISVQRLIDFYPDGRVADYIDTLSQPWSSSGELLMLGATTSPAPPGGIEPDQSISYRRVEVGLTSNADQREIRRSTFANLLPRGDDLWVVSVTVPTETEGAGSRIYEHVSESFQVR</sequence>
<evidence type="ECO:0000256" key="6">
    <source>
        <dbReference type="ARBA" id="ARBA00022840"/>
    </source>
</evidence>
<keyword evidence="5 10" id="KW-0418">Kinase</keyword>
<evidence type="ECO:0000256" key="1">
    <source>
        <dbReference type="ARBA" id="ARBA00012513"/>
    </source>
</evidence>
<feature type="region of interest" description="Disordered" evidence="8">
    <location>
        <begin position="334"/>
        <end position="438"/>
    </location>
</feature>